<sequence>MKQYGLFKTIFGLGLLVIMARFPETIDSIANMISLLTTIRGQ</sequence>
<dbReference type="Proteomes" id="UP000238532">
    <property type="component" value="Unassembled WGS sequence"/>
</dbReference>
<evidence type="ECO:0000313" key="1">
    <source>
        <dbReference type="EMBL" id="PRJ61308.1"/>
    </source>
</evidence>
<dbReference type="EMBL" id="NEBY01000202">
    <property type="protein sequence ID" value="PRJ61308.1"/>
    <property type="molecule type" value="Genomic_DNA"/>
</dbReference>
<proteinExistence type="predicted"/>
<comment type="caution">
    <text evidence="1">The sequence shown here is derived from an EMBL/GenBank/DDBJ whole genome shotgun (WGS) entry which is preliminary data.</text>
</comment>
<protein>
    <submittedName>
        <fullName evidence="1">Uncharacterized protein</fullName>
    </submittedName>
</protein>
<reference evidence="1 2" key="1">
    <citation type="submission" date="2017-04" db="EMBL/GenBank/DDBJ databases">
        <title>Haemophilus influenzae in COPD genome sequencing project.</title>
        <authorList>
            <person name="Murphy T.F."/>
            <person name="Kong Y."/>
            <person name="Nadendla S."/>
            <person name="Tettelin H."/>
            <person name="Pettigrew M."/>
        </authorList>
    </citation>
    <scope>NUCLEOTIDE SEQUENCE [LARGE SCALE GENOMIC DNA]</scope>
    <source>
        <strain evidence="1 2">56P127H1</strain>
    </source>
</reference>
<organism evidence="1 2">
    <name type="scientific">Haemophilus influenzae</name>
    <dbReference type="NCBI Taxonomy" id="727"/>
    <lineage>
        <taxon>Bacteria</taxon>
        <taxon>Pseudomonadati</taxon>
        <taxon>Pseudomonadota</taxon>
        <taxon>Gammaproteobacteria</taxon>
        <taxon>Pasteurellales</taxon>
        <taxon>Pasteurellaceae</taxon>
        <taxon>Haemophilus</taxon>
    </lineage>
</organism>
<dbReference type="AlphaFoldDB" id="A0A2S9RQ32"/>
<name>A0A2S9RQ32_HAEIF</name>
<gene>
    <name evidence="1" type="ORF">BV102_00826</name>
</gene>
<evidence type="ECO:0000313" key="2">
    <source>
        <dbReference type="Proteomes" id="UP000238532"/>
    </source>
</evidence>
<accession>A0A2S9RQ32</accession>